<reference evidence="21" key="1">
    <citation type="journal article" date="2014" name="Int. J. Syst. Evol. Microbiol.">
        <title>Complete genome sequence of Corynebacterium casei LMG S-19264T (=DSM 44701T), isolated from a smear-ripened cheese.</title>
        <authorList>
            <consortium name="US DOE Joint Genome Institute (JGI-PGF)"/>
            <person name="Walter F."/>
            <person name="Albersmeier A."/>
            <person name="Kalinowski J."/>
            <person name="Ruckert C."/>
        </authorList>
    </citation>
    <scope>NUCLEOTIDE SEQUENCE</scope>
    <source>
        <strain evidence="21">CGMCC 1.15762</strain>
    </source>
</reference>
<dbReference type="InterPro" id="IPR001763">
    <property type="entry name" value="Rhodanese-like_dom"/>
</dbReference>
<dbReference type="Gene3D" id="1.10.10.10">
    <property type="entry name" value="Winged helix-like DNA-binding domain superfamily/Winged helix DNA-binding domain"/>
    <property type="match status" value="1"/>
</dbReference>
<evidence type="ECO:0000256" key="10">
    <source>
        <dbReference type="ARBA" id="ARBA00022840"/>
    </source>
</evidence>
<dbReference type="Gene3D" id="1.10.150.80">
    <property type="entry name" value="HRDC domain"/>
    <property type="match status" value="1"/>
</dbReference>
<dbReference type="Proteomes" id="UP000617145">
    <property type="component" value="Unassembled WGS sequence"/>
</dbReference>
<evidence type="ECO:0000256" key="15">
    <source>
        <dbReference type="ARBA" id="ARBA00034617"/>
    </source>
</evidence>
<evidence type="ECO:0000259" key="18">
    <source>
        <dbReference type="PROSITE" id="PS50967"/>
    </source>
</evidence>
<proteinExistence type="inferred from homology"/>
<dbReference type="RefSeq" id="WP_188790088.1">
    <property type="nucleotide sequence ID" value="NZ_BMJV01000003.1"/>
</dbReference>
<dbReference type="InterPro" id="IPR014001">
    <property type="entry name" value="Helicase_ATP-bd"/>
</dbReference>
<dbReference type="Pfam" id="PF09382">
    <property type="entry name" value="RQC"/>
    <property type="match status" value="1"/>
</dbReference>
<dbReference type="InterPro" id="IPR004589">
    <property type="entry name" value="DNA_helicase_ATP-dep_RecQ"/>
</dbReference>
<feature type="domain" description="Helicase ATP-binding" evidence="19">
    <location>
        <begin position="29"/>
        <end position="196"/>
    </location>
</feature>
<evidence type="ECO:0000313" key="22">
    <source>
        <dbReference type="Proteomes" id="UP000617145"/>
    </source>
</evidence>
<feature type="domain" description="Helicase C-terminal" evidence="20">
    <location>
        <begin position="221"/>
        <end position="368"/>
    </location>
</feature>
<evidence type="ECO:0000256" key="4">
    <source>
        <dbReference type="ARBA" id="ARBA00022723"/>
    </source>
</evidence>
<evidence type="ECO:0000259" key="17">
    <source>
        <dbReference type="PROSITE" id="PS50206"/>
    </source>
</evidence>
<dbReference type="GO" id="GO:0046872">
    <property type="term" value="F:metal ion binding"/>
    <property type="evidence" value="ECO:0007669"/>
    <property type="project" value="UniProtKB-KW"/>
</dbReference>
<dbReference type="SMART" id="SM00956">
    <property type="entry name" value="RQC"/>
    <property type="match status" value="1"/>
</dbReference>
<dbReference type="PROSITE" id="PS50206">
    <property type="entry name" value="RHODANESE_3"/>
    <property type="match status" value="1"/>
</dbReference>
<comment type="cofactor">
    <cofactor evidence="2">
        <name>Zn(2+)</name>
        <dbReference type="ChEBI" id="CHEBI:29105"/>
    </cofactor>
</comment>
<accession>A0A8J3EGB7</accession>
<reference evidence="21" key="2">
    <citation type="submission" date="2020-09" db="EMBL/GenBank/DDBJ databases">
        <authorList>
            <person name="Sun Q."/>
            <person name="Zhou Y."/>
        </authorList>
    </citation>
    <scope>NUCLEOTIDE SEQUENCE</scope>
    <source>
        <strain evidence="21">CGMCC 1.15762</strain>
    </source>
</reference>
<dbReference type="SUPFAM" id="SSF47819">
    <property type="entry name" value="HRDC-like"/>
    <property type="match status" value="1"/>
</dbReference>
<evidence type="ECO:0000313" key="21">
    <source>
        <dbReference type="EMBL" id="GGG72115.1"/>
    </source>
</evidence>
<dbReference type="InterPro" id="IPR002121">
    <property type="entry name" value="HRDC_dom"/>
</dbReference>
<dbReference type="InterPro" id="IPR001650">
    <property type="entry name" value="Helicase_C-like"/>
</dbReference>
<dbReference type="GO" id="GO:0006310">
    <property type="term" value="P:DNA recombination"/>
    <property type="evidence" value="ECO:0007669"/>
    <property type="project" value="UniProtKB-UniRule"/>
</dbReference>
<evidence type="ECO:0000256" key="12">
    <source>
        <dbReference type="ARBA" id="ARBA00023172"/>
    </source>
</evidence>
<dbReference type="PROSITE" id="PS51192">
    <property type="entry name" value="HELICASE_ATP_BIND_1"/>
    <property type="match status" value="1"/>
</dbReference>
<evidence type="ECO:0000256" key="8">
    <source>
        <dbReference type="ARBA" id="ARBA00022806"/>
    </source>
</evidence>
<dbReference type="FunFam" id="3.40.50.300:FF:001389">
    <property type="entry name" value="ATP-dependent DNA helicase RecQ"/>
    <property type="match status" value="1"/>
</dbReference>
<dbReference type="PROSITE" id="PS50967">
    <property type="entry name" value="HRDC"/>
    <property type="match status" value="1"/>
</dbReference>
<evidence type="ECO:0000256" key="9">
    <source>
        <dbReference type="ARBA" id="ARBA00022833"/>
    </source>
</evidence>
<feature type="domain" description="Rhodanese" evidence="17">
    <location>
        <begin position="220"/>
        <end position="274"/>
    </location>
</feature>
<comment type="cofactor">
    <cofactor evidence="1">
        <name>Mg(2+)</name>
        <dbReference type="ChEBI" id="CHEBI:18420"/>
    </cofactor>
</comment>
<keyword evidence="7" id="KW-0378">Hydrolase</keyword>
<dbReference type="GO" id="GO:0005524">
    <property type="term" value="F:ATP binding"/>
    <property type="evidence" value="ECO:0007669"/>
    <property type="project" value="UniProtKB-KW"/>
</dbReference>
<keyword evidence="9" id="KW-0862">Zinc</keyword>
<sequence length="684" mass="74984">MPRDNAPAEALLKEVFGFDAFRPGQGEIVDAVARGDNVLAIMPTGGGKSLCFQLPALLRDGVTVVISPLIALMRDQVRGLREAGVAAGALTSGNTAEETDAVWDRLHDGSLKLLYIAPERLANPGTQRMLAQAGVALIAVDEAHCVSQWGHDFRPDYLRIGELRRDLGVPLAAFTATADQETQGEIVQRLFDGVQPETFLRGFDRPNIHLAFSPKDSPRAQILRFAAARKGRSGIVYCGTRNKTESIASALRQEGHSACHYHGGMDADDRRHVEERFATEDGLIVVATVAFGMGVDKPDIRWVAHADLPKSIEAYYQEIGRAGRDGAPAETMTLYGPEDIRLRRAQIDEGNAPPERRDADHGRLNALLGLAEALGCRRQQLLRYFGETSEPCGNCDLCDKPPSLFDGTEAVRKALSAALRTGESFGMGHLVDILIGNETDKVRQRGHDKLPTFGVGRELKRGQWQAVFRQMMGFDLVRPDADRHGALVMTDAAVPILKGEEQITLRRDMIDRATDRRPQVKTLVSDEDEPLLSALKAKRRSLAETASLPAYMIFPDRTLIEMAEKRPESLDAMARINGVGAKKLERYGTEFLSVITGAREEVHPTRMKLAARGAGDVYDALMQAQAGLARGVDGTEKPLSCSASLLAKVAQMRSDRPDELERLLGERRYERFGHAFLDVLASAD</sequence>
<dbReference type="InterPro" id="IPR011545">
    <property type="entry name" value="DEAD/DEAH_box_helicase_dom"/>
</dbReference>
<dbReference type="EMBL" id="BMJV01000003">
    <property type="protein sequence ID" value="GGG72115.1"/>
    <property type="molecule type" value="Genomic_DNA"/>
</dbReference>
<evidence type="ECO:0000256" key="7">
    <source>
        <dbReference type="ARBA" id="ARBA00022801"/>
    </source>
</evidence>
<dbReference type="InterPro" id="IPR032284">
    <property type="entry name" value="RecQ_Zn-bd"/>
</dbReference>
<comment type="caution">
    <text evidence="21">The sequence shown here is derived from an EMBL/GenBank/DDBJ whole genome shotgun (WGS) entry which is preliminary data.</text>
</comment>
<name>A0A8J3EGB7_9RHOB</name>
<dbReference type="EC" id="5.6.2.4" evidence="16"/>
<dbReference type="PANTHER" id="PTHR13710">
    <property type="entry name" value="DNA HELICASE RECQ FAMILY MEMBER"/>
    <property type="match status" value="1"/>
</dbReference>
<dbReference type="GO" id="GO:0009378">
    <property type="term" value="F:four-way junction helicase activity"/>
    <property type="evidence" value="ECO:0007669"/>
    <property type="project" value="TreeGrafter"/>
</dbReference>
<comment type="catalytic activity">
    <reaction evidence="15">
        <text>Couples ATP hydrolysis with the unwinding of duplex DNA by translocating in the 3'-5' direction.</text>
        <dbReference type="EC" id="5.6.2.4"/>
    </reaction>
</comment>
<dbReference type="GO" id="GO:0006260">
    <property type="term" value="P:DNA replication"/>
    <property type="evidence" value="ECO:0007669"/>
    <property type="project" value="InterPro"/>
</dbReference>
<comment type="similarity">
    <text evidence="3">Belongs to the helicase family. RecQ subfamily.</text>
</comment>
<keyword evidence="12" id="KW-0233">DNA recombination</keyword>
<dbReference type="GO" id="GO:0003677">
    <property type="term" value="F:DNA binding"/>
    <property type="evidence" value="ECO:0007669"/>
    <property type="project" value="UniProtKB-KW"/>
</dbReference>
<organism evidence="21 22">
    <name type="scientific">Salipiger pallidus</name>
    <dbReference type="NCBI Taxonomy" id="1775170"/>
    <lineage>
        <taxon>Bacteria</taxon>
        <taxon>Pseudomonadati</taxon>
        <taxon>Pseudomonadota</taxon>
        <taxon>Alphaproteobacteria</taxon>
        <taxon>Rhodobacterales</taxon>
        <taxon>Roseobacteraceae</taxon>
        <taxon>Salipiger</taxon>
    </lineage>
</organism>
<dbReference type="InterPro" id="IPR027417">
    <property type="entry name" value="P-loop_NTPase"/>
</dbReference>
<evidence type="ECO:0000256" key="6">
    <source>
        <dbReference type="ARBA" id="ARBA00022763"/>
    </source>
</evidence>
<dbReference type="InterPro" id="IPR006293">
    <property type="entry name" value="DNA_helicase_ATP-dep_RecQ_bac"/>
</dbReference>
<keyword evidence="5" id="KW-0547">Nucleotide-binding</keyword>
<evidence type="ECO:0000256" key="3">
    <source>
        <dbReference type="ARBA" id="ARBA00005446"/>
    </source>
</evidence>
<dbReference type="SMART" id="SM00490">
    <property type="entry name" value="HELICc"/>
    <property type="match status" value="1"/>
</dbReference>
<protein>
    <recommendedName>
        <fullName evidence="16">DNA helicase RecQ</fullName>
        <ecNumber evidence="16">5.6.2.4</ecNumber>
    </recommendedName>
</protein>
<evidence type="ECO:0000256" key="11">
    <source>
        <dbReference type="ARBA" id="ARBA00023125"/>
    </source>
</evidence>
<keyword evidence="11" id="KW-0238">DNA-binding</keyword>
<dbReference type="InterPro" id="IPR036388">
    <property type="entry name" value="WH-like_DNA-bd_sf"/>
</dbReference>
<dbReference type="SMART" id="SM00487">
    <property type="entry name" value="DEXDc"/>
    <property type="match status" value="1"/>
</dbReference>
<dbReference type="Pfam" id="PF00271">
    <property type="entry name" value="Helicase_C"/>
    <property type="match status" value="1"/>
</dbReference>
<dbReference type="GO" id="GO:0043138">
    <property type="term" value="F:3'-5' DNA helicase activity"/>
    <property type="evidence" value="ECO:0007669"/>
    <property type="project" value="UniProtKB-EC"/>
</dbReference>
<dbReference type="Pfam" id="PF16124">
    <property type="entry name" value="RecQ_Zn_bind"/>
    <property type="match status" value="1"/>
</dbReference>
<dbReference type="Pfam" id="PF00270">
    <property type="entry name" value="DEAD"/>
    <property type="match status" value="1"/>
</dbReference>
<dbReference type="CDD" id="cd17920">
    <property type="entry name" value="DEXHc_RecQ"/>
    <property type="match status" value="1"/>
</dbReference>
<keyword evidence="6" id="KW-0227">DNA damage</keyword>
<dbReference type="GO" id="GO:0006281">
    <property type="term" value="P:DNA repair"/>
    <property type="evidence" value="ECO:0007669"/>
    <property type="project" value="UniProtKB-KW"/>
</dbReference>
<keyword evidence="10" id="KW-0067">ATP-binding</keyword>
<evidence type="ECO:0000256" key="1">
    <source>
        <dbReference type="ARBA" id="ARBA00001946"/>
    </source>
</evidence>
<dbReference type="GO" id="GO:0030894">
    <property type="term" value="C:replisome"/>
    <property type="evidence" value="ECO:0007669"/>
    <property type="project" value="TreeGrafter"/>
</dbReference>
<dbReference type="GO" id="GO:0005737">
    <property type="term" value="C:cytoplasm"/>
    <property type="evidence" value="ECO:0007669"/>
    <property type="project" value="TreeGrafter"/>
</dbReference>
<evidence type="ECO:0000256" key="14">
    <source>
        <dbReference type="ARBA" id="ARBA00023235"/>
    </source>
</evidence>
<gene>
    <name evidence="21" type="primary">recQ</name>
    <name evidence="21" type="ORF">GCM10011415_20140</name>
</gene>
<dbReference type="CDD" id="cd18794">
    <property type="entry name" value="SF2_C_RecQ"/>
    <property type="match status" value="1"/>
</dbReference>
<evidence type="ECO:0000259" key="20">
    <source>
        <dbReference type="PROSITE" id="PS51194"/>
    </source>
</evidence>
<dbReference type="InterPro" id="IPR018982">
    <property type="entry name" value="RQC_domain"/>
</dbReference>
<dbReference type="Gene3D" id="3.40.50.300">
    <property type="entry name" value="P-loop containing nucleotide triphosphate hydrolases"/>
    <property type="match status" value="2"/>
</dbReference>
<keyword evidence="8 21" id="KW-0347">Helicase</keyword>
<dbReference type="AlphaFoldDB" id="A0A8J3EGB7"/>
<dbReference type="NCBIfam" id="TIGR01389">
    <property type="entry name" value="recQ"/>
    <property type="match status" value="1"/>
</dbReference>
<dbReference type="InterPro" id="IPR010997">
    <property type="entry name" value="HRDC-like_sf"/>
</dbReference>
<keyword evidence="4" id="KW-0479">Metal-binding</keyword>
<dbReference type="PROSITE" id="PS51194">
    <property type="entry name" value="HELICASE_CTER"/>
    <property type="match status" value="1"/>
</dbReference>
<dbReference type="SMART" id="SM00341">
    <property type="entry name" value="HRDC"/>
    <property type="match status" value="1"/>
</dbReference>
<dbReference type="NCBIfam" id="TIGR00614">
    <property type="entry name" value="recQ_fam"/>
    <property type="match status" value="1"/>
</dbReference>
<evidence type="ECO:0000256" key="16">
    <source>
        <dbReference type="NCBIfam" id="TIGR01389"/>
    </source>
</evidence>
<dbReference type="SUPFAM" id="SSF46785">
    <property type="entry name" value="Winged helix' DNA-binding domain"/>
    <property type="match status" value="1"/>
</dbReference>
<evidence type="ECO:0000256" key="2">
    <source>
        <dbReference type="ARBA" id="ARBA00001947"/>
    </source>
</evidence>
<dbReference type="InterPro" id="IPR044876">
    <property type="entry name" value="HRDC_dom_sf"/>
</dbReference>
<keyword evidence="13" id="KW-0234">DNA repair</keyword>
<evidence type="ECO:0000256" key="13">
    <source>
        <dbReference type="ARBA" id="ARBA00023204"/>
    </source>
</evidence>
<keyword evidence="14" id="KW-0413">Isomerase</keyword>
<dbReference type="GO" id="GO:0009432">
    <property type="term" value="P:SOS response"/>
    <property type="evidence" value="ECO:0007669"/>
    <property type="project" value="UniProtKB-UniRule"/>
</dbReference>
<dbReference type="GO" id="GO:0016787">
    <property type="term" value="F:hydrolase activity"/>
    <property type="evidence" value="ECO:0007669"/>
    <property type="project" value="UniProtKB-KW"/>
</dbReference>
<dbReference type="PANTHER" id="PTHR13710:SF105">
    <property type="entry name" value="ATP-DEPENDENT DNA HELICASE Q1"/>
    <property type="match status" value="1"/>
</dbReference>
<feature type="domain" description="HRDC" evidence="18">
    <location>
        <begin position="525"/>
        <end position="605"/>
    </location>
</feature>
<dbReference type="Pfam" id="PF00570">
    <property type="entry name" value="HRDC"/>
    <property type="match status" value="1"/>
</dbReference>
<dbReference type="GO" id="GO:0043590">
    <property type="term" value="C:bacterial nucleoid"/>
    <property type="evidence" value="ECO:0007669"/>
    <property type="project" value="TreeGrafter"/>
</dbReference>
<dbReference type="SUPFAM" id="SSF52540">
    <property type="entry name" value="P-loop containing nucleoside triphosphate hydrolases"/>
    <property type="match status" value="1"/>
</dbReference>
<keyword evidence="22" id="KW-1185">Reference proteome</keyword>
<evidence type="ECO:0000256" key="5">
    <source>
        <dbReference type="ARBA" id="ARBA00022741"/>
    </source>
</evidence>
<evidence type="ECO:0000259" key="19">
    <source>
        <dbReference type="PROSITE" id="PS51192"/>
    </source>
</evidence>
<dbReference type="InterPro" id="IPR036390">
    <property type="entry name" value="WH_DNA-bd_sf"/>
</dbReference>